<accession>A0A6C2C6Y7</accession>
<evidence type="ECO:0000313" key="1">
    <source>
        <dbReference type="EMBL" id="TYC49678.1"/>
    </source>
</evidence>
<dbReference type="InterPro" id="IPR036237">
    <property type="entry name" value="Xyl_isomerase-like_sf"/>
</dbReference>
<dbReference type="Proteomes" id="UP000371977">
    <property type="component" value="Unassembled WGS sequence"/>
</dbReference>
<dbReference type="GO" id="GO:0016853">
    <property type="term" value="F:isomerase activity"/>
    <property type="evidence" value="ECO:0007669"/>
    <property type="project" value="UniProtKB-KW"/>
</dbReference>
<dbReference type="Gene3D" id="3.20.20.150">
    <property type="entry name" value="Divalent-metal-dependent TIM barrel enzymes"/>
    <property type="match status" value="1"/>
</dbReference>
<protein>
    <submittedName>
        <fullName evidence="1">Sugar phosphate isomerase/epimerase</fullName>
    </submittedName>
</protein>
<reference evidence="1 2" key="1">
    <citation type="submission" date="2019-01" db="EMBL/GenBank/DDBJ databases">
        <title>Weissella sp. nov., a novel lactic acid bacterium isolated from animal feces.</title>
        <authorList>
            <person name="Wang L.-T."/>
        </authorList>
    </citation>
    <scope>NUCLEOTIDE SEQUENCE [LARGE SCALE GENOMIC DNA]</scope>
    <source>
        <strain evidence="1 2">8H-2</strain>
    </source>
</reference>
<name>A0A6C2C6Y7_9LACO</name>
<dbReference type="EMBL" id="SDGZ01000014">
    <property type="protein sequence ID" value="TYC49678.1"/>
    <property type="molecule type" value="Genomic_DNA"/>
</dbReference>
<keyword evidence="1" id="KW-0413">Isomerase</keyword>
<dbReference type="AlphaFoldDB" id="A0A6C2C6Y7"/>
<keyword evidence="2" id="KW-1185">Reference proteome</keyword>
<dbReference type="OrthoDB" id="2237247at2"/>
<proteinExistence type="predicted"/>
<gene>
    <name evidence="1" type="ORF">ESZ50_05925</name>
</gene>
<organism evidence="1 2">
    <name type="scientific">Weissella muntiaci</name>
    <dbReference type="NCBI Taxonomy" id="2508881"/>
    <lineage>
        <taxon>Bacteria</taxon>
        <taxon>Bacillati</taxon>
        <taxon>Bacillota</taxon>
        <taxon>Bacilli</taxon>
        <taxon>Lactobacillales</taxon>
        <taxon>Lactobacillaceae</taxon>
        <taxon>Weissella</taxon>
    </lineage>
</organism>
<evidence type="ECO:0000313" key="2">
    <source>
        <dbReference type="Proteomes" id="UP000371977"/>
    </source>
</evidence>
<comment type="caution">
    <text evidence="1">The sequence shown here is derived from an EMBL/GenBank/DDBJ whole genome shotgun (WGS) entry which is preliminary data.</text>
</comment>
<dbReference type="SUPFAM" id="SSF51658">
    <property type="entry name" value="Xylose isomerase-like"/>
    <property type="match status" value="1"/>
</dbReference>
<dbReference type="RefSeq" id="WP_148622670.1">
    <property type="nucleotide sequence ID" value="NZ_SDGZ01000014.1"/>
</dbReference>
<sequence>MQKLFINTWVFEAEIKSGVTQAELVKRVAELGADGIEVRREYFKDLTNELPAVHEAAQKDHLAVALSVPDELFVAGKLNTQLANYLVEGRQLGASKLKFNLGDFANYQGDLANDFSFWPSNIALNIENDQTEVSGHLEPIANFLKIAKEAGVKIGYVYDLGNWAYTKGDAELAATELAPYADYLHFKNVAKAADGSLTVTTDLSTGVFDWRKLYALLPATADVALEFPMPDDATVKTQVDQMHVAMKERQ</sequence>